<evidence type="ECO:0000256" key="7">
    <source>
        <dbReference type="ARBA" id="ARBA00022840"/>
    </source>
</evidence>
<feature type="transmembrane region" description="Helical" evidence="9">
    <location>
        <begin position="67"/>
        <end position="87"/>
    </location>
</feature>
<dbReference type="Pfam" id="PF02518">
    <property type="entry name" value="HATPase_c"/>
    <property type="match status" value="1"/>
</dbReference>
<evidence type="ECO:0000313" key="13">
    <source>
        <dbReference type="EMBL" id="GLU48205.1"/>
    </source>
</evidence>
<dbReference type="PANTHER" id="PTHR24421:SF10">
    <property type="entry name" value="NITRATE_NITRITE SENSOR PROTEIN NARQ"/>
    <property type="match status" value="1"/>
</dbReference>
<evidence type="ECO:0000256" key="6">
    <source>
        <dbReference type="ARBA" id="ARBA00022777"/>
    </source>
</evidence>
<evidence type="ECO:0000256" key="4">
    <source>
        <dbReference type="ARBA" id="ARBA00022679"/>
    </source>
</evidence>
<dbReference type="InterPro" id="IPR055558">
    <property type="entry name" value="DUF7134"/>
</dbReference>
<keyword evidence="3" id="KW-0597">Phosphoprotein</keyword>
<organism evidence="13 14">
    <name type="scientific">Nocardiopsis ansamitocini</name>
    <dbReference type="NCBI Taxonomy" id="1670832"/>
    <lineage>
        <taxon>Bacteria</taxon>
        <taxon>Bacillati</taxon>
        <taxon>Actinomycetota</taxon>
        <taxon>Actinomycetes</taxon>
        <taxon>Streptosporangiales</taxon>
        <taxon>Nocardiopsidaceae</taxon>
        <taxon>Nocardiopsis</taxon>
    </lineage>
</organism>
<dbReference type="CDD" id="cd16917">
    <property type="entry name" value="HATPase_UhpB-NarQ-NarX-like"/>
    <property type="match status" value="1"/>
</dbReference>
<feature type="transmembrane region" description="Helical" evidence="9">
    <location>
        <begin position="108"/>
        <end position="127"/>
    </location>
</feature>
<dbReference type="GO" id="GO:0005524">
    <property type="term" value="F:ATP binding"/>
    <property type="evidence" value="ECO:0007669"/>
    <property type="project" value="UniProtKB-KW"/>
</dbReference>
<dbReference type="Pfam" id="PF23539">
    <property type="entry name" value="DUF7134"/>
    <property type="match status" value="1"/>
</dbReference>
<dbReference type="PANTHER" id="PTHR24421">
    <property type="entry name" value="NITRATE/NITRITE SENSOR PROTEIN NARX-RELATED"/>
    <property type="match status" value="1"/>
</dbReference>
<dbReference type="AlphaFoldDB" id="A0A9W6P689"/>
<dbReference type="GO" id="GO:0000155">
    <property type="term" value="F:phosphorelay sensor kinase activity"/>
    <property type="evidence" value="ECO:0007669"/>
    <property type="project" value="InterPro"/>
</dbReference>
<keyword evidence="6 13" id="KW-0418">Kinase</keyword>
<dbReference type="Gene3D" id="3.30.565.10">
    <property type="entry name" value="Histidine kinase-like ATPase, C-terminal domain"/>
    <property type="match status" value="1"/>
</dbReference>
<keyword evidence="7" id="KW-0067">ATP-binding</keyword>
<feature type="transmembrane region" description="Helical" evidence="9">
    <location>
        <begin position="133"/>
        <end position="151"/>
    </location>
</feature>
<accession>A0A9W6P689</accession>
<feature type="transmembrane region" description="Helical" evidence="9">
    <location>
        <begin position="16"/>
        <end position="35"/>
    </location>
</feature>
<reference evidence="13" key="1">
    <citation type="submission" date="2023-02" db="EMBL/GenBank/DDBJ databases">
        <title>Nocardiopsis ansamitocini NBRC 112285.</title>
        <authorList>
            <person name="Ichikawa N."/>
            <person name="Sato H."/>
            <person name="Tonouchi N."/>
        </authorList>
    </citation>
    <scope>NUCLEOTIDE SEQUENCE</scope>
    <source>
        <strain evidence="13">NBRC 112285</strain>
    </source>
</reference>
<feature type="domain" description="DUF7134" evidence="12">
    <location>
        <begin position="9"/>
        <end position="159"/>
    </location>
</feature>
<dbReference type="InterPro" id="IPR050482">
    <property type="entry name" value="Sensor_HK_TwoCompSys"/>
</dbReference>
<keyword evidence="9" id="KW-0472">Membrane</keyword>
<evidence type="ECO:0000256" key="8">
    <source>
        <dbReference type="ARBA" id="ARBA00023012"/>
    </source>
</evidence>
<dbReference type="GO" id="GO:0016020">
    <property type="term" value="C:membrane"/>
    <property type="evidence" value="ECO:0007669"/>
    <property type="project" value="InterPro"/>
</dbReference>
<protein>
    <recommendedName>
        <fullName evidence="2">histidine kinase</fullName>
        <ecNumber evidence="2">2.7.13.3</ecNumber>
    </recommendedName>
</protein>
<evidence type="ECO:0000256" key="2">
    <source>
        <dbReference type="ARBA" id="ARBA00012438"/>
    </source>
</evidence>
<dbReference type="GO" id="GO:0046983">
    <property type="term" value="F:protein dimerization activity"/>
    <property type="evidence" value="ECO:0007669"/>
    <property type="project" value="InterPro"/>
</dbReference>
<evidence type="ECO:0000256" key="5">
    <source>
        <dbReference type="ARBA" id="ARBA00022741"/>
    </source>
</evidence>
<dbReference type="InterPro" id="IPR003594">
    <property type="entry name" value="HATPase_dom"/>
</dbReference>
<evidence type="ECO:0000256" key="9">
    <source>
        <dbReference type="SAM" id="Phobius"/>
    </source>
</evidence>
<dbReference type="Gene3D" id="1.20.5.1930">
    <property type="match status" value="1"/>
</dbReference>
<keyword evidence="9" id="KW-0812">Transmembrane</keyword>
<keyword evidence="8" id="KW-0902">Two-component regulatory system</keyword>
<dbReference type="SUPFAM" id="SSF55874">
    <property type="entry name" value="ATPase domain of HSP90 chaperone/DNA topoisomerase II/histidine kinase"/>
    <property type="match status" value="1"/>
</dbReference>
<proteinExistence type="predicted"/>
<evidence type="ECO:0000259" key="12">
    <source>
        <dbReference type="Pfam" id="PF23539"/>
    </source>
</evidence>
<dbReference type="RefSeq" id="WP_285759652.1">
    <property type="nucleotide sequence ID" value="NZ_BSQG01000004.1"/>
</dbReference>
<evidence type="ECO:0000256" key="3">
    <source>
        <dbReference type="ARBA" id="ARBA00022553"/>
    </source>
</evidence>
<evidence type="ECO:0000256" key="1">
    <source>
        <dbReference type="ARBA" id="ARBA00000085"/>
    </source>
</evidence>
<dbReference type="EC" id="2.7.13.3" evidence="2"/>
<keyword evidence="9" id="KW-1133">Transmembrane helix</keyword>
<dbReference type="EMBL" id="BSQG01000004">
    <property type="protein sequence ID" value="GLU48205.1"/>
    <property type="molecule type" value="Genomic_DNA"/>
</dbReference>
<comment type="caution">
    <text evidence="13">The sequence shown here is derived from an EMBL/GenBank/DDBJ whole genome shotgun (WGS) entry which is preliminary data.</text>
</comment>
<sequence length="390" mass="41325">MRSGGGALAWWRGPGVVVDALVAAGLCVTVVHWLWQWRPGGGFDLAGPVVAMVVTFGALAARRVWPLPVAVLVSAGVVACVATDIVRMPFVLAHGISVYSVARHRGRAAGMTAAGVGSAAVAVAYTWWDGQPLLDPIGTGWVVWLLLALAVGEAARVRRDYVVEVEGRARRAEESREQEARRRVVEERLRIARELHDVVAHHIAVVNVQAGVATHLIGHNPGAAEEALGHVRRSGRAVMVELNALLNVLRQSGEPVAPTRPTPGVAQLEGLARSFAAAGLQVEWEVGGHARPAPLGVELVAYRLVQESLTNAHKHGRGSGAQVVLDYTDDSLRIRVRNDREREMGEGGAPGSGLGLVGMRERVAAVGGTLSAGPTREGFVVEAVLPITER</sequence>
<gene>
    <name evidence="13" type="ORF">Nans01_25560</name>
</gene>
<name>A0A9W6P689_9ACTN</name>
<feature type="domain" description="Histidine kinase/HSP90-like ATPase" evidence="10">
    <location>
        <begin position="299"/>
        <end position="387"/>
    </location>
</feature>
<dbReference type="Proteomes" id="UP001165092">
    <property type="component" value="Unassembled WGS sequence"/>
</dbReference>
<evidence type="ECO:0000259" key="10">
    <source>
        <dbReference type="Pfam" id="PF02518"/>
    </source>
</evidence>
<feature type="domain" description="Signal transduction histidine kinase subgroup 3 dimerisation and phosphoacceptor" evidence="11">
    <location>
        <begin position="187"/>
        <end position="252"/>
    </location>
</feature>
<keyword evidence="4" id="KW-0808">Transferase</keyword>
<dbReference type="InterPro" id="IPR036890">
    <property type="entry name" value="HATPase_C_sf"/>
</dbReference>
<dbReference type="Pfam" id="PF07730">
    <property type="entry name" value="HisKA_3"/>
    <property type="match status" value="1"/>
</dbReference>
<evidence type="ECO:0000313" key="14">
    <source>
        <dbReference type="Proteomes" id="UP001165092"/>
    </source>
</evidence>
<dbReference type="InterPro" id="IPR011712">
    <property type="entry name" value="Sig_transdc_His_kin_sub3_dim/P"/>
</dbReference>
<comment type="catalytic activity">
    <reaction evidence="1">
        <text>ATP + protein L-histidine = ADP + protein N-phospho-L-histidine.</text>
        <dbReference type="EC" id="2.7.13.3"/>
    </reaction>
</comment>
<evidence type="ECO:0000259" key="11">
    <source>
        <dbReference type="Pfam" id="PF07730"/>
    </source>
</evidence>
<keyword evidence="14" id="KW-1185">Reference proteome</keyword>
<keyword evidence="5" id="KW-0547">Nucleotide-binding</keyword>